<sequence length="119" mass="13539">MLSPAGWWLRMTWFLLLTLLLRRGRGSCRNRLMCRCCWHGRDFWRCLLQDIVSQLDPSPKYEITSTYQRDGAYGRARSAAGNGEGGSKINPKVPALLVGPAVHVGGERDMVVRLRLRHT</sequence>
<dbReference type="AlphaFoldDB" id="A0A1J7IUH5"/>
<evidence type="ECO:0000313" key="2">
    <source>
        <dbReference type="EMBL" id="OIW31319.1"/>
    </source>
</evidence>
<proteinExistence type="predicted"/>
<dbReference type="Proteomes" id="UP000182658">
    <property type="component" value="Unassembled WGS sequence"/>
</dbReference>
<accession>A0A1J7IUH5</accession>
<name>A0A1J7IUH5_9PEZI</name>
<dbReference type="InParanoid" id="A0A1J7IUH5"/>
<keyword evidence="1" id="KW-0732">Signal</keyword>
<evidence type="ECO:0008006" key="4">
    <source>
        <dbReference type="Google" id="ProtNLM"/>
    </source>
</evidence>
<evidence type="ECO:0000313" key="3">
    <source>
        <dbReference type="Proteomes" id="UP000182658"/>
    </source>
</evidence>
<dbReference type="EMBL" id="KV875096">
    <property type="protein sequence ID" value="OIW31319.1"/>
    <property type="molecule type" value="Genomic_DNA"/>
</dbReference>
<protein>
    <recommendedName>
        <fullName evidence="4">Secreted protein</fullName>
    </recommendedName>
</protein>
<reference evidence="2 3" key="1">
    <citation type="submission" date="2016-10" db="EMBL/GenBank/DDBJ databases">
        <title>Draft genome sequence of Coniochaeta ligniaria NRRL30616, a lignocellulolytic fungus for bioabatement of inhibitors in plant biomass hydrolysates.</title>
        <authorList>
            <consortium name="DOE Joint Genome Institute"/>
            <person name="Jimenez D.J."/>
            <person name="Hector R.E."/>
            <person name="Riley R."/>
            <person name="Sun H."/>
            <person name="Grigoriev I.V."/>
            <person name="Van Elsas J.D."/>
            <person name="Nichols N.N."/>
        </authorList>
    </citation>
    <scope>NUCLEOTIDE SEQUENCE [LARGE SCALE GENOMIC DNA]</scope>
    <source>
        <strain evidence="2 3">NRRL 30616</strain>
    </source>
</reference>
<organism evidence="2 3">
    <name type="scientific">Coniochaeta ligniaria NRRL 30616</name>
    <dbReference type="NCBI Taxonomy" id="1408157"/>
    <lineage>
        <taxon>Eukaryota</taxon>
        <taxon>Fungi</taxon>
        <taxon>Dikarya</taxon>
        <taxon>Ascomycota</taxon>
        <taxon>Pezizomycotina</taxon>
        <taxon>Sordariomycetes</taxon>
        <taxon>Sordariomycetidae</taxon>
        <taxon>Coniochaetales</taxon>
        <taxon>Coniochaetaceae</taxon>
        <taxon>Coniochaeta</taxon>
    </lineage>
</organism>
<feature type="chain" id="PRO_5012972925" description="Secreted protein" evidence="1">
    <location>
        <begin position="27"/>
        <end position="119"/>
    </location>
</feature>
<feature type="signal peptide" evidence="1">
    <location>
        <begin position="1"/>
        <end position="26"/>
    </location>
</feature>
<gene>
    <name evidence="2" type="ORF">CONLIGDRAFT_631244</name>
</gene>
<evidence type="ECO:0000256" key="1">
    <source>
        <dbReference type="SAM" id="SignalP"/>
    </source>
</evidence>
<keyword evidence="3" id="KW-1185">Reference proteome</keyword>